<evidence type="ECO:0000313" key="5">
    <source>
        <dbReference type="EMBL" id="QFI38572.1"/>
    </source>
</evidence>
<dbReference type="Pfam" id="PF00990">
    <property type="entry name" value="GGDEF"/>
    <property type="match status" value="1"/>
</dbReference>
<dbReference type="EMBL" id="CP044399">
    <property type="protein sequence ID" value="QFI38572.1"/>
    <property type="molecule type" value="Genomic_DNA"/>
</dbReference>
<dbReference type="CDD" id="cd00130">
    <property type="entry name" value="PAS"/>
    <property type="match status" value="2"/>
</dbReference>
<evidence type="ECO:0000259" key="4">
    <source>
        <dbReference type="PROSITE" id="PS50887"/>
    </source>
</evidence>
<accession>A0A5J6WQE6</accession>
<dbReference type="AlphaFoldDB" id="A0A5J6WQE6"/>
<dbReference type="InterPro" id="IPR013655">
    <property type="entry name" value="PAS_fold_3"/>
</dbReference>
<dbReference type="Gene3D" id="3.30.70.270">
    <property type="match status" value="1"/>
</dbReference>
<dbReference type="InterPro" id="IPR043128">
    <property type="entry name" value="Rev_trsase/Diguanyl_cyclase"/>
</dbReference>
<dbReference type="InterPro" id="IPR035965">
    <property type="entry name" value="PAS-like_dom_sf"/>
</dbReference>
<evidence type="ECO:0000256" key="1">
    <source>
        <dbReference type="ARBA" id="ARBA00001946"/>
    </source>
</evidence>
<reference evidence="5 6" key="1">
    <citation type="submission" date="2019-09" db="EMBL/GenBank/DDBJ databases">
        <title>Hybrid Assembly of the complete Genome of the Deep-Sea Bacterium Moritella marina from long Nanopore and Illumina reads.</title>
        <authorList>
            <person name="Magin S."/>
            <person name="Georgoulis A."/>
            <person name="Papadimitriou K."/>
            <person name="Iliakis G."/>
            <person name="Vorgias C.E."/>
        </authorList>
    </citation>
    <scope>NUCLEOTIDE SEQUENCE [LARGE SCALE GENOMIC DNA]</scope>
    <source>
        <strain evidence="5 6">MP-1</strain>
    </source>
</reference>
<name>A0A5J6WQE6_MORMI</name>
<dbReference type="SUPFAM" id="SSF55785">
    <property type="entry name" value="PYP-like sensor domain (PAS domain)"/>
    <property type="match status" value="3"/>
</dbReference>
<evidence type="ECO:0000313" key="6">
    <source>
        <dbReference type="Proteomes" id="UP000327424"/>
    </source>
</evidence>
<dbReference type="InterPro" id="IPR000160">
    <property type="entry name" value="GGDEF_dom"/>
</dbReference>
<dbReference type="PROSITE" id="PS50112">
    <property type="entry name" value="PAS"/>
    <property type="match status" value="2"/>
</dbReference>
<feature type="domain" description="PAS" evidence="2">
    <location>
        <begin position="129"/>
        <end position="183"/>
    </location>
</feature>
<dbReference type="CDD" id="cd01949">
    <property type="entry name" value="GGDEF"/>
    <property type="match status" value="1"/>
</dbReference>
<dbReference type="PROSITE" id="PS50887">
    <property type="entry name" value="GGDEF"/>
    <property type="match status" value="1"/>
</dbReference>
<sequence>MGLSGKGLTIQSQPICFTWRFEAEWPVLSVTKNIDQFGYTAASFQSKLHLFTDIIHPDDRERIAAESRAFLTANTESFQQDYSIITHSGEIRDVCVYSGVLKPGDHTVLYSIVHDKTLQRQAEVTLVKSEQQFRTAIETTSEGFLIVDNNFNITFANHALCQLTGYELRELKAHSVLDYINSEFKHIFTPALNRQGVQQYWREDLIIRHKNGLSLNVRLTATAMNDGTGFFAFISNITDHKKTEVQLQKLSRAVEHSASSIMITDKHGIIEYINPRFCEVTGYSESEAIGQTPSIISTKETPPACHEELWSTILAGKNWHGETFNRTKHGAYYWSLMSISPVMDDRGEISHFISVSEDITTQKDQQIKIEKIALYDPLTGLANRRLLYDRLNQSTEILHRQKDAGIGVIMLDLDHFKTINDTYGHDIGDELLKEVSHRLINCVRSEDTVSRLGGDEFTILLQDVSAPAAVQLIAQKILKSLRRGINIEQYNFHITCSIGISIAPLHAYESKVLLKYADLALYKAKNCGRNNFQFFDTSLDVTLSDT</sequence>
<proteinExistence type="predicted"/>
<dbReference type="KEGG" id="mmaa:FR932_12285"/>
<dbReference type="Pfam" id="PF13426">
    <property type="entry name" value="PAS_9"/>
    <property type="match status" value="1"/>
</dbReference>
<dbReference type="FunFam" id="3.30.70.270:FF:000001">
    <property type="entry name" value="Diguanylate cyclase domain protein"/>
    <property type="match status" value="1"/>
</dbReference>
<feature type="domain" description="PAC" evidence="3">
    <location>
        <begin position="317"/>
        <end position="371"/>
    </location>
</feature>
<feature type="domain" description="GGDEF" evidence="4">
    <location>
        <begin position="404"/>
        <end position="537"/>
    </location>
</feature>
<evidence type="ECO:0000259" key="2">
    <source>
        <dbReference type="PROSITE" id="PS50112"/>
    </source>
</evidence>
<feature type="domain" description="PAS" evidence="2">
    <location>
        <begin position="246"/>
        <end position="292"/>
    </location>
</feature>
<keyword evidence="6" id="KW-1185">Reference proteome</keyword>
<dbReference type="NCBIfam" id="TIGR00229">
    <property type="entry name" value="sensory_box"/>
    <property type="match status" value="2"/>
</dbReference>
<dbReference type="PROSITE" id="PS50113">
    <property type="entry name" value="PAC"/>
    <property type="match status" value="1"/>
</dbReference>
<dbReference type="Proteomes" id="UP000327424">
    <property type="component" value="Chromosome"/>
</dbReference>
<dbReference type="SMART" id="SM00091">
    <property type="entry name" value="PAS"/>
    <property type="match status" value="2"/>
</dbReference>
<dbReference type="InterPro" id="IPR001610">
    <property type="entry name" value="PAC"/>
</dbReference>
<comment type="cofactor">
    <cofactor evidence="1">
        <name>Mg(2+)</name>
        <dbReference type="ChEBI" id="CHEBI:18420"/>
    </cofactor>
</comment>
<dbReference type="InterPro" id="IPR000700">
    <property type="entry name" value="PAS-assoc_C"/>
</dbReference>
<dbReference type="InterPro" id="IPR052163">
    <property type="entry name" value="DGC-Regulatory_Protein"/>
</dbReference>
<dbReference type="PANTHER" id="PTHR46663:SF3">
    <property type="entry name" value="SLL0267 PROTEIN"/>
    <property type="match status" value="1"/>
</dbReference>
<dbReference type="OrthoDB" id="9799509at2"/>
<dbReference type="SUPFAM" id="SSF55073">
    <property type="entry name" value="Nucleotide cyclase"/>
    <property type="match status" value="1"/>
</dbReference>
<dbReference type="InterPro" id="IPR029787">
    <property type="entry name" value="Nucleotide_cyclase"/>
</dbReference>
<evidence type="ECO:0000259" key="3">
    <source>
        <dbReference type="PROSITE" id="PS50113"/>
    </source>
</evidence>
<dbReference type="Pfam" id="PF13188">
    <property type="entry name" value="PAS_8"/>
    <property type="match status" value="1"/>
</dbReference>
<protein>
    <submittedName>
        <fullName evidence="5">Diguanylate cyclase</fullName>
    </submittedName>
</protein>
<dbReference type="RefSeq" id="WP_019439393.1">
    <property type="nucleotide sequence ID" value="NZ_ALOE01000002.1"/>
</dbReference>
<gene>
    <name evidence="5" type="ORF">FR932_12285</name>
</gene>
<dbReference type="InterPro" id="IPR000014">
    <property type="entry name" value="PAS"/>
</dbReference>
<organism evidence="5 6">
    <name type="scientific">Moritella marina ATCC 15381</name>
    <dbReference type="NCBI Taxonomy" id="1202962"/>
    <lineage>
        <taxon>Bacteria</taxon>
        <taxon>Pseudomonadati</taxon>
        <taxon>Pseudomonadota</taxon>
        <taxon>Gammaproteobacteria</taxon>
        <taxon>Alteromonadales</taxon>
        <taxon>Moritellaceae</taxon>
        <taxon>Moritella</taxon>
    </lineage>
</organism>
<dbReference type="Gene3D" id="3.30.450.20">
    <property type="entry name" value="PAS domain"/>
    <property type="match status" value="3"/>
</dbReference>
<dbReference type="SMART" id="SM00086">
    <property type="entry name" value="PAC"/>
    <property type="match status" value="2"/>
</dbReference>
<dbReference type="SMART" id="SM00267">
    <property type="entry name" value="GGDEF"/>
    <property type="match status" value="1"/>
</dbReference>
<dbReference type="Pfam" id="PF08447">
    <property type="entry name" value="PAS_3"/>
    <property type="match status" value="1"/>
</dbReference>
<dbReference type="GO" id="GO:0003824">
    <property type="term" value="F:catalytic activity"/>
    <property type="evidence" value="ECO:0007669"/>
    <property type="project" value="UniProtKB-ARBA"/>
</dbReference>
<dbReference type="NCBIfam" id="TIGR00254">
    <property type="entry name" value="GGDEF"/>
    <property type="match status" value="1"/>
</dbReference>
<dbReference type="PANTHER" id="PTHR46663">
    <property type="entry name" value="DIGUANYLATE CYCLASE DGCT-RELATED"/>
    <property type="match status" value="1"/>
</dbReference>